<dbReference type="InterPro" id="IPR036249">
    <property type="entry name" value="Thioredoxin-like_sf"/>
</dbReference>
<dbReference type="EMBL" id="JAASRN010000004">
    <property type="protein sequence ID" value="NIK74633.1"/>
    <property type="molecule type" value="Genomic_DNA"/>
</dbReference>
<evidence type="ECO:0000259" key="1">
    <source>
        <dbReference type="PROSITE" id="PS51352"/>
    </source>
</evidence>
<organism evidence="2 3">
    <name type="scientific">Thermonema lapsum</name>
    <dbReference type="NCBI Taxonomy" id="28195"/>
    <lineage>
        <taxon>Bacteria</taxon>
        <taxon>Pseudomonadati</taxon>
        <taxon>Bacteroidota</taxon>
        <taxon>Cytophagia</taxon>
        <taxon>Cytophagales</taxon>
        <taxon>Thermonemataceae</taxon>
        <taxon>Thermonema</taxon>
    </lineage>
</organism>
<dbReference type="GO" id="GO:0016853">
    <property type="term" value="F:isomerase activity"/>
    <property type="evidence" value="ECO:0007669"/>
    <property type="project" value="UniProtKB-KW"/>
</dbReference>
<feature type="domain" description="Thioredoxin" evidence="1">
    <location>
        <begin position="250"/>
        <end position="406"/>
    </location>
</feature>
<keyword evidence="2" id="KW-0413">Isomerase</keyword>
<evidence type="ECO:0000313" key="3">
    <source>
        <dbReference type="Proteomes" id="UP000537126"/>
    </source>
</evidence>
<protein>
    <submittedName>
        <fullName evidence="2">Thiol-disulfide isomerase/thioredoxin</fullName>
    </submittedName>
</protein>
<comment type="caution">
    <text evidence="2">The sequence shown here is derived from an EMBL/GenBank/DDBJ whole genome shotgun (WGS) entry which is preliminary data.</text>
</comment>
<proteinExistence type="predicted"/>
<dbReference type="Pfam" id="PF00578">
    <property type="entry name" value="AhpC-TSA"/>
    <property type="match status" value="1"/>
</dbReference>
<dbReference type="InterPro" id="IPR000866">
    <property type="entry name" value="AhpC/TSA"/>
</dbReference>
<keyword evidence="3" id="KW-1185">Reference proteome</keyword>
<reference evidence="2 3" key="1">
    <citation type="submission" date="2020-03" db="EMBL/GenBank/DDBJ databases">
        <title>Genomic Encyclopedia of Type Strains, Phase IV (KMG-IV): sequencing the most valuable type-strain genomes for metagenomic binning, comparative biology and taxonomic classification.</title>
        <authorList>
            <person name="Goeker M."/>
        </authorList>
    </citation>
    <scope>NUCLEOTIDE SEQUENCE [LARGE SCALE GENOMIC DNA]</scope>
    <source>
        <strain evidence="2 3">DSM 5718</strain>
    </source>
</reference>
<dbReference type="GO" id="GO:0016491">
    <property type="term" value="F:oxidoreductase activity"/>
    <property type="evidence" value="ECO:0007669"/>
    <property type="project" value="InterPro"/>
</dbReference>
<dbReference type="PANTHER" id="PTHR42852:SF13">
    <property type="entry name" value="PROTEIN DIPZ"/>
    <property type="match status" value="1"/>
</dbReference>
<dbReference type="AlphaFoldDB" id="A0A846MSU1"/>
<dbReference type="InterPro" id="IPR050553">
    <property type="entry name" value="Thioredoxin_ResA/DsbE_sf"/>
</dbReference>
<accession>A0A846MSU1</accession>
<dbReference type="RefSeq" id="WP_243844210.1">
    <property type="nucleotide sequence ID" value="NZ_JAASRN010000004.1"/>
</dbReference>
<dbReference type="Proteomes" id="UP000537126">
    <property type="component" value="Unassembled WGS sequence"/>
</dbReference>
<name>A0A846MSU1_9BACT</name>
<gene>
    <name evidence="2" type="ORF">FHS56_002162</name>
</gene>
<dbReference type="PROSITE" id="PS51257">
    <property type="entry name" value="PROKAR_LIPOPROTEIN"/>
    <property type="match status" value="1"/>
</dbReference>
<dbReference type="Gene3D" id="3.40.30.10">
    <property type="entry name" value="Glutaredoxin"/>
    <property type="match status" value="1"/>
</dbReference>
<dbReference type="PROSITE" id="PS51352">
    <property type="entry name" value="THIOREDOXIN_2"/>
    <property type="match status" value="1"/>
</dbReference>
<dbReference type="SUPFAM" id="SSF52833">
    <property type="entry name" value="Thioredoxin-like"/>
    <property type="match status" value="1"/>
</dbReference>
<dbReference type="CDD" id="cd02966">
    <property type="entry name" value="TlpA_like_family"/>
    <property type="match status" value="1"/>
</dbReference>
<dbReference type="InterPro" id="IPR013766">
    <property type="entry name" value="Thioredoxin_domain"/>
</dbReference>
<sequence>MEMRKYLSILLVTTLFFACRPSQEERSQPSLIGYWRFVLHSEGGAIPFNMEIFEENGTLKAFIRNGEEKLLLDSIRIQGDSVIMPLHIFDAALLGKRYGSDTLEGAFVKFYAPDQSVAFTAIRGQNYRFFPDSMSLAPAFDFSGKWEVSFTKPNGSTYPAVGIFQQNGDAVTGTFLTETGDYRYLEGNAAGKTLYLSAFDGNHAFLFVATSQEGNQLKGDFWSGKDYHETWTATRNDSAELRNPYELTYLKEGYDKIDFTLPDLDSNLVSLSDPRYRGKVIILQLFGSWCPNCMDETAFLADWYRKNKNKDIAIIALAFERKADFQYAKRMVERVKKRFAAEYDFLIAGTNDKEGTARVLPMLNHVMSFPTTIFIDKQGKVRKIHTGFYGPGTGEYYKRWREEFNSTISELLGE</sequence>
<dbReference type="PANTHER" id="PTHR42852">
    <property type="entry name" value="THIOL:DISULFIDE INTERCHANGE PROTEIN DSBE"/>
    <property type="match status" value="1"/>
</dbReference>
<dbReference type="GO" id="GO:0016209">
    <property type="term" value="F:antioxidant activity"/>
    <property type="evidence" value="ECO:0007669"/>
    <property type="project" value="InterPro"/>
</dbReference>
<evidence type="ECO:0000313" key="2">
    <source>
        <dbReference type="EMBL" id="NIK74633.1"/>
    </source>
</evidence>